<gene>
    <name evidence="1" type="ORF">K6L26_30710</name>
</gene>
<geneLocation type="plasmid" evidence="1 2">
    <name>unnamed1</name>
</geneLocation>
<dbReference type="EMBL" id="CP081674">
    <property type="protein sequence ID" value="QZH69375.1"/>
    <property type="molecule type" value="Genomic_DNA"/>
</dbReference>
<protein>
    <submittedName>
        <fullName evidence="1">Uncharacterized protein</fullName>
    </submittedName>
</protein>
<evidence type="ECO:0000313" key="2">
    <source>
        <dbReference type="Proteomes" id="UP000825598"/>
    </source>
</evidence>
<reference evidence="1" key="1">
    <citation type="submission" date="2021-07" db="EMBL/GenBank/DDBJ databases">
        <title>Complete Genome Sequences of Mycobacterium farcinogenes Isolated from Clinical Specimens from Patients in Thailand.</title>
        <authorList>
            <person name="Sodsai P."/>
        </authorList>
    </citation>
    <scope>NUCLEOTIDE SEQUENCE</scope>
    <source>
        <strain evidence="1">BKK/CU-MFGFA-001</strain>
    </source>
</reference>
<organism evidence="1 2">
    <name type="scientific">Mycolicibacterium farcinogenes</name>
    <name type="common">Mycobacterium farcinogenes</name>
    <dbReference type="NCBI Taxonomy" id="1802"/>
    <lineage>
        <taxon>Bacteria</taxon>
        <taxon>Bacillati</taxon>
        <taxon>Actinomycetota</taxon>
        <taxon>Actinomycetes</taxon>
        <taxon>Mycobacteriales</taxon>
        <taxon>Mycobacteriaceae</taxon>
        <taxon>Mycolicibacterium</taxon>
    </lineage>
</organism>
<dbReference type="Proteomes" id="UP000825598">
    <property type="component" value="Plasmid unnamed1"/>
</dbReference>
<name>A0ACD1FQV5_MYCFR</name>
<accession>A0ACD1FQV5</accession>
<proteinExistence type="predicted"/>
<keyword evidence="1" id="KW-0614">Plasmid</keyword>
<evidence type="ECO:0000313" key="1">
    <source>
        <dbReference type="EMBL" id="QZH69375.1"/>
    </source>
</evidence>
<sequence>MTSRMAPNVGDELNDEYAAPHDSAAGPLSWSEIASTGTMTATARSCAAIEASAADSASTSAARAHRSAMSALDAEGRASQSAASGVNSQVNQVNSWSIWFFVLGILLGVILCLAGILTTIRLLEDSRPPVSGQQPIVVTEYPLPQPFSPSDLPGLIRG</sequence>
<keyword evidence="2" id="KW-1185">Reference proteome</keyword>